<keyword evidence="2" id="KW-0479">Metal-binding</keyword>
<evidence type="ECO:0000313" key="7">
    <source>
        <dbReference type="Proteomes" id="UP000541810"/>
    </source>
</evidence>
<comment type="caution">
    <text evidence="6">The sequence shown here is derived from an EMBL/GenBank/DDBJ whole genome shotgun (WGS) entry which is preliminary data.</text>
</comment>
<keyword evidence="7" id="KW-1185">Reference proteome</keyword>
<feature type="binding site" evidence="2">
    <location>
        <position position="108"/>
    </location>
    <ligand>
        <name>Fe cation</name>
        <dbReference type="ChEBI" id="CHEBI:24875"/>
    </ligand>
</feature>
<dbReference type="Proteomes" id="UP000541810">
    <property type="component" value="Unassembled WGS sequence"/>
</dbReference>
<dbReference type="InterPro" id="IPR003829">
    <property type="entry name" value="Pirin_N_dom"/>
</dbReference>
<evidence type="ECO:0000259" key="5">
    <source>
        <dbReference type="Pfam" id="PF17954"/>
    </source>
</evidence>
<dbReference type="Pfam" id="PF17954">
    <property type="entry name" value="Pirin_C_2"/>
    <property type="match status" value="1"/>
</dbReference>
<evidence type="ECO:0000256" key="3">
    <source>
        <dbReference type="RuleBase" id="RU003457"/>
    </source>
</evidence>
<proteinExistence type="inferred from homology"/>
<accession>A0A7X0H3M3</accession>
<dbReference type="AlphaFoldDB" id="A0A7X0H3M3"/>
<keyword evidence="2" id="KW-0408">Iron</keyword>
<feature type="binding site" evidence="2">
    <location>
        <position position="62"/>
    </location>
    <ligand>
        <name>Fe cation</name>
        <dbReference type="ChEBI" id="CHEBI:24875"/>
    </ligand>
</feature>
<protein>
    <recommendedName>
        <fullName evidence="8">Pirin family protein</fullName>
    </recommendedName>
</protein>
<evidence type="ECO:0000313" key="6">
    <source>
        <dbReference type="EMBL" id="MBB6428630.1"/>
    </source>
</evidence>
<feature type="binding site" evidence="2">
    <location>
        <position position="106"/>
    </location>
    <ligand>
        <name>Fe cation</name>
        <dbReference type="ChEBI" id="CHEBI:24875"/>
    </ligand>
</feature>
<feature type="binding site" evidence="2">
    <location>
        <position position="64"/>
    </location>
    <ligand>
        <name>Fe cation</name>
        <dbReference type="ChEBI" id="CHEBI:24875"/>
    </ligand>
</feature>
<evidence type="ECO:0000259" key="4">
    <source>
        <dbReference type="Pfam" id="PF02678"/>
    </source>
</evidence>
<dbReference type="PANTHER" id="PTHR43212:SF3">
    <property type="entry name" value="QUERCETIN 2,3-DIOXYGENASE"/>
    <property type="match status" value="1"/>
</dbReference>
<evidence type="ECO:0000256" key="2">
    <source>
        <dbReference type="PIRSR" id="PIRSR006232-1"/>
    </source>
</evidence>
<gene>
    <name evidence="6" type="ORF">HNQ40_000436</name>
</gene>
<dbReference type="RefSeq" id="WP_184675942.1">
    <property type="nucleotide sequence ID" value="NZ_JACHGY010000001.1"/>
</dbReference>
<dbReference type="PANTHER" id="PTHR43212">
    <property type="entry name" value="QUERCETIN 2,3-DIOXYGENASE"/>
    <property type="match status" value="1"/>
</dbReference>
<evidence type="ECO:0008006" key="8">
    <source>
        <dbReference type="Google" id="ProtNLM"/>
    </source>
</evidence>
<dbReference type="Pfam" id="PF02678">
    <property type="entry name" value="Pirin"/>
    <property type="match status" value="1"/>
</dbReference>
<comment type="similarity">
    <text evidence="1 3">Belongs to the pirin family.</text>
</comment>
<dbReference type="GO" id="GO:0046872">
    <property type="term" value="F:metal ion binding"/>
    <property type="evidence" value="ECO:0007669"/>
    <property type="project" value="UniProtKB-KW"/>
</dbReference>
<evidence type="ECO:0000256" key="1">
    <source>
        <dbReference type="ARBA" id="ARBA00008416"/>
    </source>
</evidence>
<feature type="domain" description="Pirin N-terminal" evidence="4">
    <location>
        <begin position="15"/>
        <end position="124"/>
    </location>
</feature>
<dbReference type="InterPro" id="IPR012093">
    <property type="entry name" value="Pirin"/>
</dbReference>
<dbReference type="CDD" id="cd02910">
    <property type="entry name" value="cupin_Yhhw_N"/>
    <property type="match status" value="1"/>
</dbReference>
<dbReference type="InterPro" id="IPR014710">
    <property type="entry name" value="RmlC-like_jellyroll"/>
</dbReference>
<sequence length="239" mass="25407">MNTTPTTELRPADERGTSNLGWLDSKHSFSFGGYHDPRRMGYHGLRVLNDDRVAPGMGFDTHPHRDMEILTWVLDGELAHKDSMGHASSLGAGGVQLMSAGTGVTHSEFNGRSDAPVHFLQVWIIPRERGTKPRYQEAIPDAATRDGQFAALATPDGRDGSLVIGAEAEVYVGDFADGQSTTLSIPDGRVEYVHVATGSVTVNGEPAQAGDAITSDGDATIEIAGVNPKSQVLAFVLPA</sequence>
<dbReference type="EMBL" id="JACHGY010000001">
    <property type="protein sequence ID" value="MBB6428630.1"/>
    <property type="molecule type" value="Genomic_DNA"/>
</dbReference>
<dbReference type="SUPFAM" id="SSF51182">
    <property type="entry name" value="RmlC-like cupins"/>
    <property type="match status" value="1"/>
</dbReference>
<dbReference type="InterPro" id="IPR011051">
    <property type="entry name" value="RmlC_Cupin_sf"/>
</dbReference>
<reference evidence="6 7" key="1">
    <citation type="submission" date="2020-08" db="EMBL/GenBank/DDBJ databases">
        <title>Genomic Encyclopedia of Type Strains, Phase IV (KMG-IV): sequencing the most valuable type-strain genomes for metagenomic binning, comparative biology and taxonomic classification.</title>
        <authorList>
            <person name="Goeker M."/>
        </authorList>
    </citation>
    <scope>NUCLEOTIDE SEQUENCE [LARGE SCALE GENOMIC DNA]</scope>
    <source>
        <strain evidence="6 7">DSM 103725</strain>
    </source>
</reference>
<name>A0A7X0H3M3_9BACT</name>
<dbReference type="InterPro" id="IPR041602">
    <property type="entry name" value="Quercetinase_C"/>
</dbReference>
<dbReference type="Gene3D" id="2.60.120.10">
    <property type="entry name" value="Jelly Rolls"/>
    <property type="match status" value="2"/>
</dbReference>
<comment type="cofactor">
    <cofactor evidence="2">
        <name>Fe cation</name>
        <dbReference type="ChEBI" id="CHEBI:24875"/>
    </cofactor>
    <text evidence="2">Binds 1 Fe cation per subunit.</text>
</comment>
<feature type="domain" description="Quercetin 2,3-dioxygenase C-terminal cupin" evidence="5">
    <location>
        <begin position="152"/>
        <end position="235"/>
    </location>
</feature>
<organism evidence="6 7">
    <name type="scientific">Algisphaera agarilytica</name>
    <dbReference type="NCBI Taxonomy" id="1385975"/>
    <lineage>
        <taxon>Bacteria</taxon>
        <taxon>Pseudomonadati</taxon>
        <taxon>Planctomycetota</taxon>
        <taxon>Phycisphaerae</taxon>
        <taxon>Phycisphaerales</taxon>
        <taxon>Phycisphaeraceae</taxon>
        <taxon>Algisphaera</taxon>
    </lineage>
</organism>
<dbReference type="PIRSF" id="PIRSF006232">
    <property type="entry name" value="Pirin"/>
    <property type="match status" value="1"/>
</dbReference>